<dbReference type="CDD" id="cd10451">
    <property type="entry name" value="GIY-YIG_LuxR_like"/>
    <property type="match status" value="1"/>
</dbReference>
<reference evidence="1 2" key="1">
    <citation type="journal article" date="2015" name="Genome Announc.">
        <title>Expanding the biotechnology potential of lactobacilli through comparative genomics of 213 strains and associated genera.</title>
        <authorList>
            <person name="Sun Z."/>
            <person name="Harris H.M."/>
            <person name="McCann A."/>
            <person name="Guo C."/>
            <person name="Argimon S."/>
            <person name="Zhang W."/>
            <person name="Yang X."/>
            <person name="Jeffery I.B."/>
            <person name="Cooney J.C."/>
            <person name="Kagawa T.F."/>
            <person name="Liu W."/>
            <person name="Song Y."/>
            <person name="Salvetti E."/>
            <person name="Wrobel A."/>
            <person name="Rasinkangas P."/>
            <person name="Parkhill J."/>
            <person name="Rea M.C."/>
            <person name="O'Sullivan O."/>
            <person name="Ritari J."/>
            <person name="Douillard F.P."/>
            <person name="Paul Ross R."/>
            <person name="Yang R."/>
            <person name="Briner A.E."/>
            <person name="Felis G.E."/>
            <person name="de Vos W.M."/>
            <person name="Barrangou R."/>
            <person name="Klaenhammer T.R."/>
            <person name="Caufield P.W."/>
            <person name="Cui Y."/>
            <person name="Zhang H."/>
            <person name="O'Toole P.W."/>
        </authorList>
    </citation>
    <scope>NUCLEOTIDE SEQUENCE [LARGE SCALE GENOMIC DNA]</scope>
    <source>
        <strain evidence="1 2">DSM 20634</strain>
    </source>
</reference>
<evidence type="ECO:0000313" key="1">
    <source>
        <dbReference type="EMBL" id="KRM60734.1"/>
    </source>
</evidence>
<gene>
    <name evidence="1" type="ORF">FC26_GL000216</name>
</gene>
<proteinExistence type="predicted"/>
<protein>
    <recommendedName>
        <fullName evidence="3">LuxR family transcriptional regulator</fullName>
    </recommendedName>
</protein>
<dbReference type="InterPro" id="IPR035901">
    <property type="entry name" value="GIY-YIG_endonuc_sf"/>
</dbReference>
<dbReference type="Proteomes" id="UP000051733">
    <property type="component" value="Unassembled WGS sequence"/>
</dbReference>
<evidence type="ECO:0008006" key="3">
    <source>
        <dbReference type="Google" id="ProtNLM"/>
    </source>
</evidence>
<organism evidence="1 2">
    <name type="scientific">Paucilactobacillus vaccinostercus DSM 20634</name>
    <dbReference type="NCBI Taxonomy" id="1423813"/>
    <lineage>
        <taxon>Bacteria</taxon>
        <taxon>Bacillati</taxon>
        <taxon>Bacillota</taxon>
        <taxon>Bacilli</taxon>
        <taxon>Lactobacillales</taxon>
        <taxon>Lactobacillaceae</taxon>
        <taxon>Paucilactobacillus</taxon>
    </lineage>
</organism>
<dbReference type="SUPFAM" id="SSF82771">
    <property type="entry name" value="GIY-YIG endonuclease"/>
    <property type="match status" value="1"/>
</dbReference>
<sequence>MMDAQRKKELMQAYKVAPTYYGVIQITNRQNGKIFIDTVPNIKNRWFFYQTNLNKNFYRNTPLQRDWNELGADQFSFQILWKKENDDVMNMHDELKQLKREWLLKLQPFGERGYNKRPLERN</sequence>
<dbReference type="PATRIC" id="fig|1423813.3.peg.226"/>
<comment type="caution">
    <text evidence="1">The sequence shown here is derived from an EMBL/GenBank/DDBJ whole genome shotgun (WGS) entry which is preliminary data.</text>
</comment>
<evidence type="ECO:0000313" key="2">
    <source>
        <dbReference type="Proteomes" id="UP000051733"/>
    </source>
</evidence>
<dbReference type="AlphaFoldDB" id="A0A0R2A0P2"/>
<dbReference type="Gene3D" id="3.40.1440.10">
    <property type="entry name" value="GIY-YIG endonuclease"/>
    <property type="match status" value="1"/>
</dbReference>
<keyword evidence="2" id="KW-1185">Reference proteome</keyword>
<dbReference type="EMBL" id="AYYY01000061">
    <property type="protein sequence ID" value="KRM60734.1"/>
    <property type="molecule type" value="Genomic_DNA"/>
</dbReference>
<accession>A0A0R2A0P2</accession>
<dbReference type="STRING" id="1423813.FC26_GL000216"/>
<name>A0A0R2A0P2_9LACO</name>